<dbReference type="PANTHER" id="PTHR48419">
    <property type="entry name" value="SULFOTRANSFERASE DOMAIN-CONTAINING PROTEIN"/>
    <property type="match status" value="1"/>
</dbReference>
<dbReference type="InParanoid" id="A0A7C8IV94"/>
<evidence type="ECO:0008006" key="3">
    <source>
        <dbReference type="Google" id="ProtNLM"/>
    </source>
</evidence>
<reference evidence="1 2" key="1">
    <citation type="submission" date="2019-12" db="EMBL/GenBank/DDBJ databases">
        <title>Draft genome sequence of the ascomycete Xylaria multiplex DSM 110363.</title>
        <authorList>
            <person name="Buettner E."/>
            <person name="Kellner H."/>
        </authorList>
    </citation>
    <scope>NUCLEOTIDE SEQUENCE [LARGE SCALE GENOMIC DNA]</scope>
    <source>
        <strain evidence="1 2">DSM 110363</strain>
    </source>
</reference>
<dbReference type="InterPro" id="IPR027417">
    <property type="entry name" value="P-loop_NTPase"/>
</dbReference>
<protein>
    <recommendedName>
        <fullName evidence="3">Sulfotransferase domain-containing protein</fullName>
    </recommendedName>
</protein>
<evidence type="ECO:0000313" key="2">
    <source>
        <dbReference type="Proteomes" id="UP000481858"/>
    </source>
</evidence>
<dbReference type="Proteomes" id="UP000481858">
    <property type="component" value="Unassembled WGS sequence"/>
</dbReference>
<dbReference type="SUPFAM" id="SSF52540">
    <property type="entry name" value="P-loop containing nucleoside triphosphate hydrolases"/>
    <property type="match status" value="1"/>
</dbReference>
<organism evidence="1 2">
    <name type="scientific">Xylaria multiplex</name>
    <dbReference type="NCBI Taxonomy" id="323545"/>
    <lineage>
        <taxon>Eukaryota</taxon>
        <taxon>Fungi</taxon>
        <taxon>Dikarya</taxon>
        <taxon>Ascomycota</taxon>
        <taxon>Pezizomycotina</taxon>
        <taxon>Sordariomycetes</taxon>
        <taxon>Xylariomycetidae</taxon>
        <taxon>Xylariales</taxon>
        <taxon>Xylariaceae</taxon>
        <taxon>Xylaria</taxon>
    </lineage>
</organism>
<dbReference type="OrthoDB" id="3650366at2759"/>
<evidence type="ECO:0000313" key="1">
    <source>
        <dbReference type="EMBL" id="KAF2967262.1"/>
    </source>
</evidence>
<sequence length="333" mass="38916">MTVDIIPQKRRYWLLTMPRTASNMLVRILNLDEQGVRPAYHGGYFFFPSMMTRLNLYNKETQWTPEDRVGVEGSVKKSFDALQDYLEAAEEAGEKIFVKEHISFLNEVHYEYEHMYQPLDGENGYTPKPAIARRFPGSTRSSLNLTSLPDEFLKTWYPTFLIRHPAMMLPSLYRTAQSDIELYGSRRAKKEPFEIEATMKFVRSLFDFYLGYFGKDSQWPLVLDADDIMKYPELVMKYAKLVELDPDKLQFSWEKASEEKIEKMNSAMKVMLGSINASTGVDKGKLAGKINIDTEAEKWRTEFGEEGGRKLERWVRDAMPDYEYLRSRRLTMD</sequence>
<comment type="caution">
    <text evidence="1">The sequence shown here is derived from an EMBL/GenBank/DDBJ whole genome shotgun (WGS) entry which is preliminary data.</text>
</comment>
<dbReference type="AlphaFoldDB" id="A0A7C8IV94"/>
<dbReference type="PANTHER" id="PTHR48419:SF1">
    <property type="entry name" value="SULFOTRANSFERASE DOMAIN-CONTAINING PROTEIN"/>
    <property type="match status" value="1"/>
</dbReference>
<dbReference type="InterPro" id="IPR053226">
    <property type="entry name" value="Pyrrolopyrazine_biosynth_F"/>
</dbReference>
<dbReference type="Gene3D" id="3.40.50.300">
    <property type="entry name" value="P-loop containing nucleotide triphosphate hydrolases"/>
    <property type="match status" value="1"/>
</dbReference>
<gene>
    <name evidence="1" type="ORF">GQX73_g6316</name>
</gene>
<name>A0A7C8IV94_9PEZI</name>
<dbReference type="EMBL" id="WUBL01000071">
    <property type="protein sequence ID" value="KAF2967262.1"/>
    <property type="molecule type" value="Genomic_DNA"/>
</dbReference>
<accession>A0A7C8IV94</accession>
<keyword evidence="2" id="KW-1185">Reference proteome</keyword>
<proteinExistence type="predicted"/>